<feature type="compositionally biased region" description="Pro residues" evidence="1">
    <location>
        <begin position="35"/>
        <end position="49"/>
    </location>
</feature>
<feature type="region of interest" description="Disordered" evidence="1">
    <location>
        <begin position="24"/>
        <end position="49"/>
    </location>
</feature>
<feature type="compositionally biased region" description="Basic and acidic residues" evidence="1">
    <location>
        <begin position="25"/>
        <end position="34"/>
    </location>
</feature>
<sequence>MDLEMWLSDGEVAPQQGIRVWEYPESERTHRDHPSPAPGPAWTPQQPHPVPQSVVQTLLELWTSQNLLRAKDNPDYGNYEMLAILSAFQS</sequence>
<evidence type="ECO:0000313" key="3">
    <source>
        <dbReference type="Proteomes" id="UP000269221"/>
    </source>
</evidence>
<reference evidence="2 3" key="1">
    <citation type="submission" date="2018-07" db="EMBL/GenBank/DDBJ databases">
        <title>A high quality draft genome assembly of the barn swallow (H. rustica rustica).</title>
        <authorList>
            <person name="Formenti G."/>
            <person name="Chiara M."/>
            <person name="Poveda L."/>
            <person name="Francoijs K.-J."/>
            <person name="Bonisoli-Alquati A."/>
            <person name="Canova L."/>
            <person name="Gianfranceschi L."/>
            <person name="Horner D.S."/>
            <person name="Saino N."/>
        </authorList>
    </citation>
    <scope>NUCLEOTIDE SEQUENCE [LARGE SCALE GENOMIC DNA]</scope>
    <source>
        <strain evidence="2">Chelidonia</strain>
        <tissue evidence="2">Blood</tissue>
    </source>
</reference>
<name>A0A3M0L036_HIRRU</name>
<evidence type="ECO:0000256" key="1">
    <source>
        <dbReference type="SAM" id="MobiDB-lite"/>
    </source>
</evidence>
<keyword evidence="3" id="KW-1185">Reference proteome</keyword>
<dbReference type="EMBL" id="QRBI01000096">
    <property type="protein sequence ID" value="RMC18849.1"/>
    <property type="molecule type" value="Genomic_DNA"/>
</dbReference>
<organism evidence="2 3">
    <name type="scientific">Hirundo rustica rustica</name>
    <dbReference type="NCBI Taxonomy" id="333673"/>
    <lineage>
        <taxon>Eukaryota</taxon>
        <taxon>Metazoa</taxon>
        <taxon>Chordata</taxon>
        <taxon>Craniata</taxon>
        <taxon>Vertebrata</taxon>
        <taxon>Euteleostomi</taxon>
        <taxon>Archelosauria</taxon>
        <taxon>Archosauria</taxon>
        <taxon>Dinosauria</taxon>
        <taxon>Saurischia</taxon>
        <taxon>Theropoda</taxon>
        <taxon>Coelurosauria</taxon>
        <taxon>Aves</taxon>
        <taxon>Neognathae</taxon>
        <taxon>Neoaves</taxon>
        <taxon>Telluraves</taxon>
        <taxon>Australaves</taxon>
        <taxon>Passeriformes</taxon>
        <taxon>Sylvioidea</taxon>
        <taxon>Hirundinidae</taxon>
        <taxon>Hirundo</taxon>
    </lineage>
</organism>
<gene>
    <name evidence="2" type="ORF">DUI87_04745</name>
</gene>
<dbReference type="Proteomes" id="UP000269221">
    <property type="component" value="Unassembled WGS sequence"/>
</dbReference>
<comment type="caution">
    <text evidence="2">The sequence shown here is derived from an EMBL/GenBank/DDBJ whole genome shotgun (WGS) entry which is preliminary data.</text>
</comment>
<accession>A0A3M0L036</accession>
<proteinExistence type="predicted"/>
<evidence type="ECO:0000313" key="2">
    <source>
        <dbReference type="EMBL" id="RMC18849.1"/>
    </source>
</evidence>
<dbReference type="AlphaFoldDB" id="A0A3M0L036"/>
<protein>
    <submittedName>
        <fullName evidence="2">Uncharacterized protein</fullName>
    </submittedName>
</protein>